<dbReference type="EMBL" id="CAIIXF020000007">
    <property type="protein sequence ID" value="CAH1788662.1"/>
    <property type="molecule type" value="Genomic_DNA"/>
</dbReference>
<dbReference type="Proteomes" id="UP000749559">
    <property type="component" value="Unassembled WGS sequence"/>
</dbReference>
<protein>
    <submittedName>
        <fullName evidence="1">Uncharacterized protein</fullName>
    </submittedName>
</protein>
<evidence type="ECO:0000313" key="1">
    <source>
        <dbReference type="EMBL" id="CAH1788662.1"/>
    </source>
</evidence>
<accession>A0A8J1Y5E9</accession>
<gene>
    <name evidence="1" type="ORF">OFUS_LOCUS14147</name>
</gene>
<organism evidence="1 2">
    <name type="scientific">Owenia fusiformis</name>
    <name type="common">Polychaete worm</name>
    <dbReference type="NCBI Taxonomy" id="6347"/>
    <lineage>
        <taxon>Eukaryota</taxon>
        <taxon>Metazoa</taxon>
        <taxon>Spiralia</taxon>
        <taxon>Lophotrochozoa</taxon>
        <taxon>Annelida</taxon>
        <taxon>Polychaeta</taxon>
        <taxon>Sedentaria</taxon>
        <taxon>Canalipalpata</taxon>
        <taxon>Sabellida</taxon>
        <taxon>Oweniida</taxon>
        <taxon>Oweniidae</taxon>
        <taxon>Owenia</taxon>
    </lineage>
</organism>
<proteinExistence type="predicted"/>
<evidence type="ECO:0000313" key="2">
    <source>
        <dbReference type="Proteomes" id="UP000749559"/>
    </source>
</evidence>
<keyword evidence="2" id="KW-1185">Reference proteome</keyword>
<name>A0A8J1Y5E9_OWEFU</name>
<comment type="caution">
    <text evidence="1">The sequence shown here is derived from an EMBL/GenBank/DDBJ whole genome shotgun (WGS) entry which is preliminary data.</text>
</comment>
<dbReference type="AlphaFoldDB" id="A0A8J1Y5E9"/>
<sequence length="102" mass="11194">MSLLQLYIRASPILVAIMGDVCRRVKEIRTDAIAKTDIVAKTVKLVQLLVDATQTHVFTMENVFGNKRTMTTSVTASAVIVGGTVKQMRFSTAQLLASQLRL</sequence>
<reference evidence="1" key="1">
    <citation type="submission" date="2022-03" db="EMBL/GenBank/DDBJ databases">
        <authorList>
            <person name="Martin C."/>
        </authorList>
    </citation>
    <scope>NUCLEOTIDE SEQUENCE</scope>
</reference>